<dbReference type="InterPro" id="IPR045670">
    <property type="entry name" value="DUF5916"/>
</dbReference>
<dbReference type="GO" id="GO:0016052">
    <property type="term" value="P:carbohydrate catabolic process"/>
    <property type="evidence" value="ECO:0007669"/>
    <property type="project" value="InterPro"/>
</dbReference>
<dbReference type="Proteomes" id="UP000220102">
    <property type="component" value="Unassembled WGS sequence"/>
</dbReference>
<dbReference type="Pfam" id="PF19313">
    <property type="entry name" value="DUF5916"/>
    <property type="match status" value="1"/>
</dbReference>
<keyword evidence="4" id="KW-1185">Reference proteome</keyword>
<proteinExistence type="predicted"/>
<sequence>MYRFVSPFRCLRWKGRVAVAKSNAVFGLILAMLFVPVWHARAGGETPDIDDTTRAGPLPAECPAPAAFQPKKEPEISVSRLSAHIDVDGRLDDTGWSNAAKITGFTEIRPGDQKAPPVCTEAWIGYDDSHLYVAFRAFDRPDEVRASLRNRDEIFQDDFVGIIIDPFGDAAQAYEIFANPLGIQGDLLMRSGGGEDIGFDIVYESKGRITKDGYVVEMAIPFSSLRFPDRDVQGWKTTFLRTRPRSSRQQFSWSTVSRDDPCFMCQFGTMSGLEGIRPSTSLDIIPSVVGSQSAEAPSEGASLDNGRLSMEPSMTVRYGITPSLGAEVTVNPDFSQVESDAAQVDVNSTFALSFPERRPFFQEGSDLFQTPIDVVYTRSINAPSVAAKTTGKFGRTSIAVLSAVDEETPMLLPFAESSTAVNAGQSASQVARVRQTFGENSFAGATLTDQRLLDTQGSGTVLSADAGVQMFSKYRLEGQVALSQTHEPVESDWTAGNSTVDDADAFGDGYTPELDGERFWGSAAYARFRRDARHYSANVTARRFAPTFRTPNGFQRRNDYQQLSTWHSYGMYMEDRWIERLDPAISSYVEWTTDGQPRETQGQLSVQSMWKRQTFVYASTSFRREVFAGKAFERLTNWFVEINSNLSEPVRLGFNVNGGRDIYRTDMPETGRIFNASIWATFQPIQRLVIQPNLRFASMRDGDDFFYRGYIGRAKTSVQITRSLSTRLVTQYNHFDGSFVVEPLVSYEINPFTVFYVGSTHDYSVPDEQLESSTSPLTPTSRQFFFKFQYLLRV</sequence>
<evidence type="ECO:0000313" key="3">
    <source>
        <dbReference type="EMBL" id="PEN13634.1"/>
    </source>
</evidence>
<dbReference type="GO" id="GO:0030246">
    <property type="term" value="F:carbohydrate binding"/>
    <property type="evidence" value="ECO:0007669"/>
    <property type="project" value="InterPro"/>
</dbReference>
<dbReference type="RefSeq" id="WP_098075558.1">
    <property type="nucleotide sequence ID" value="NZ_PDEQ01000004.1"/>
</dbReference>
<dbReference type="EMBL" id="PDEQ01000004">
    <property type="protein sequence ID" value="PEN13634.1"/>
    <property type="molecule type" value="Genomic_DNA"/>
</dbReference>
<dbReference type="InterPro" id="IPR010502">
    <property type="entry name" value="Carb-bd_dom_fam9"/>
</dbReference>
<evidence type="ECO:0000259" key="1">
    <source>
        <dbReference type="Pfam" id="PF06452"/>
    </source>
</evidence>
<comment type="caution">
    <text evidence="3">The sequence shown here is derived from an EMBL/GenBank/DDBJ whole genome shotgun (WGS) entry which is preliminary data.</text>
</comment>
<dbReference type="OrthoDB" id="9786766at2"/>
<dbReference type="AlphaFoldDB" id="A0A2A8CYF9"/>
<organism evidence="3 4">
    <name type="scientific">Longibacter salinarum</name>
    <dbReference type="NCBI Taxonomy" id="1850348"/>
    <lineage>
        <taxon>Bacteria</taxon>
        <taxon>Pseudomonadati</taxon>
        <taxon>Rhodothermota</taxon>
        <taxon>Rhodothermia</taxon>
        <taxon>Rhodothermales</taxon>
        <taxon>Salisaetaceae</taxon>
        <taxon>Longibacter</taxon>
    </lineage>
</organism>
<name>A0A2A8CYF9_9BACT</name>
<feature type="domain" description="Carbohydrate-binding" evidence="1">
    <location>
        <begin position="87"/>
        <end position="229"/>
    </location>
</feature>
<dbReference type="SUPFAM" id="SSF49344">
    <property type="entry name" value="CBD9-like"/>
    <property type="match status" value="1"/>
</dbReference>
<feature type="domain" description="DUF5916" evidence="2">
    <location>
        <begin position="308"/>
        <end position="382"/>
    </location>
</feature>
<evidence type="ECO:0000259" key="2">
    <source>
        <dbReference type="Pfam" id="PF19313"/>
    </source>
</evidence>
<dbReference type="GO" id="GO:0004553">
    <property type="term" value="F:hydrolase activity, hydrolyzing O-glycosyl compounds"/>
    <property type="evidence" value="ECO:0007669"/>
    <property type="project" value="InterPro"/>
</dbReference>
<evidence type="ECO:0000313" key="4">
    <source>
        <dbReference type="Proteomes" id="UP000220102"/>
    </source>
</evidence>
<gene>
    <name evidence="3" type="ORF">CRI94_10030</name>
</gene>
<reference evidence="3 4" key="1">
    <citation type="submission" date="2017-10" db="EMBL/GenBank/DDBJ databases">
        <title>Draft genome of Longibacter Salinarum.</title>
        <authorList>
            <person name="Goh K.M."/>
            <person name="Shamsir M.S."/>
            <person name="Lim S.W."/>
        </authorList>
    </citation>
    <scope>NUCLEOTIDE SEQUENCE [LARGE SCALE GENOMIC DNA]</scope>
    <source>
        <strain evidence="3 4">KCTC 52045</strain>
    </source>
</reference>
<dbReference type="Pfam" id="PF06452">
    <property type="entry name" value="CBM9_1"/>
    <property type="match status" value="1"/>
</dbReference>
<protein>
    <submittedName>
        <fullName evidence="3">Uncharacterized protein</fullName>
    </submittedName>
</protein>
<accession>A0A2A8CYF9</accession>
<dbReference type="CDD" id="cd09618">
    <property type="entry name" value="CBM9_like_2"/>
    <property type="match status" value="1"/>
</dbReference>
<dbReference type="Gene3D" id="2.60.40.1190">
    <property type="match status" value="1"/>
</dbReference>